<dbReference type="InterPro" id="IPR024079">
    <property type="entry name" value="MetalloPept_cat_dom_sf"/>
</dbReference>
<dbReference type="Gene3D" id="3.40.390.10">
    <property type="entry name" value="Collagenase (Catalytic Domain)"/>
    <property type="match status" value="1"/>
</dbReference>
<reference evidence="2 3" key="1">
    <citation type="journal article" date="2019" name="Mol. Biol. Evol.">
        <title>Blast fungal genomes show frequent chromosomal changes, gene gains and losses, and effector gene turnover.</title>
        <authorList>
            <person name="Gomez Luciano L.B."/>
            <person name="Jason Tsai I."/>
            <person name="Chuma I."/>
            <person name="Tosa Y."/>
            <person name="Chen Y.H."/>
            <person name="Li J.Y."/>
            <person name="Li M.Y."/>
            <person name="Jade Lu M.Y."/>
            <person name="Nakayashiki H."/>
            <person name="Li W.H."/>
        </authorList>
    </citation>
    <scope>NUCLEOTIDE SEQUENCE [LARGE SCALE GENOMIC DNA]</scope>
    <source>
        <strain evidence="2 3">NI907</strain>
    </source>
</reference>
<gene>
    <name evidence="3" type="ORF">PgNI_10968</name>
</gene>
<dbReference type="GeneID" id="41965847"/>
<evidence type="ECO:0000313" key="2">
    <source>
        <dbReference type="Proteomes" id="UP000515153"/>
    </source>
</evidence>
<reference evidence="3" key="2">
    <citation type="submission" date="2019-10" db="EMBL/GenBank/DDBJ databases">
        <authorList>
            <consortium name="NCBI Genome Project"/>
        </authorList>
    </citation>
    <scope>NUCLEOTIDE SEQUENCE</scope>
    <source>
        <strain evidence="3">NI907</strain>
    </source>
</reference>
<feature type="signal peptide" evidence="1">
    <location>
        <begin position="1"/>
        <end position="19"/>
    </location>
</feature>
<sequence length="328" mass="36817">MNRLISFLALSALALLSTAQDGPTKPPVDKSYNRNNINDGLGEYLEGTRQKPNITEWENKAVWPDGCRLEAEEANLDAADFKVYEVRYGDCDEPWHMCVHDEAGSSKEHLAEQFGRIPIGMRSYVRNLVAQPQHFEKKTVTAHFRSTGDMTTFVKVELATLVHEIGHALDFLALKNKTTQDGKKVSSFSMTKAWQDSVALDSNVPTEYSRKSWVENFAETVIMATFDENVPNARSKDVGPWPDSNKWELFKEQLKTVVDNVGGKITPDENAKCKNRLQNSKAVPKNALTPKRELGLKPDLRIRDTSINIIEGDSDQDSVVVDGCDHNH</sequence>
<proteinExistence type="predicted"/>
<dbReference type="Proteomes" id="UP000515153">
    <property type="component" value="Chromosome VII"/>
</dbReference>
<reference evidence="3" key="3">
    <citation type="submission" date="2025-08" db="UniProtKB">
        <authorList>
            <consortium name="RefSeq"/>
        </authorList>
    </citation>
    <scope>IDENTIFICATION</scope>
    <source>
        <strain evidence="3">NI907</strain>
    </source>
</reference>
<organism evidence="2 3">
    <name type="scientific">Pyricularia grisea</name>
    <name type="common">Crabgrass-specific blast fungus</name>
    <name type="synonym">Magnaporthe grisea</name>
    <dbReference type="NCBI Taxonomy" id="148305"/>
    <lineage>
        <taxon>Eukaryota</taxon>
        <taxon>Fungi</taxon>
        <taxon>Dikarya</taxon>
        <taxon>Ascomycota</taxon>
        <taxon>Pezizomycotina</taxon>
        <taxon>Sordariomycetes</taxon>
        <taxon>Sordariomycetidae</taxon>
        <taxon>Magnaporthales</taxon>
        <taxon>Pyriculariaceae</taxon>
        <taxon>Pyricularia</taxon>
    </lineage>
</organism>
<evidence type="ECO:0000256" key="1">
    <source>
        <dbReference type="SAM" id="SignalP"/>
    </source>
</evidence>
<feature type="chain" id="PRO_5027983273" evidence="1">
    <location>
        <begin position="20"/>
        <end position="328"/>
    </location>
</feature>
<keyword evidence="1" id="KW-0732">Signal</keyword>
<keyword evidence="2" id="KW-1185">Reference proteome</keyword>
<dbReference type="GO" id="GO:0008237">
    <property type="term" value="F:metallopeptidase activity"/>
    <property type="evidence" value="ECO:0007669"/>
    <property type="project" value="InterPro"/>
</dbReference>
<dbReference type="RefSeq" id="XP_030980214.1">
    <property type="nucleotide sequence ID" value="XM_031130942.1"/>
</dbReference>
<name>A0A6P8AZG3_PYRGI</name>
<protein>
    <submittedName>
        <fullName evidence="3">Uncharacterized protein</fullName>
    </submittedName>
</protein>
<dbReference type="KEGG" id="pgri:PgNI_10968"/>
<accession>A0A6P8AZG3</accession>
<evidence type="ECO:0000313" key="3">
    <source>
        <dbReference type="RefSeq" id="XP_030980214.1"/>
    </source>
</evidence>
<dbReference type="SUPFAM" id="SSF55486">
    <property type="entry name" value="Metalloproteases ('zincins'), catalytic domain"/>
    <property type="match status" value="1"/>
</dbReference>
<dbReference type="AlphaFoldDB" id="A0A6P8AZG3"/>